<dbReference type="RefSeq" id="WP_123176850.1">
    <property type="nucleotide sequence ID" value="NZ_QWDD01000001.1"/>
</dbReference>
<dbReference type="SUPFAM" id="SSF53448">
    <property type="entry name" value="Nucleotide-diphospho-sugar transferases"/>
    <property type="match status" value="1"/>
</dbReference>
<dbReference type="InterPro" id="IPR050834">
    <property type="entry name" value="Glycosyltransf_2"/>
</dbReference>
<evidence type="ECO:0000313" key="3">
    <source>
        <dbReference type="Proteomes" id="UP000268623"/>
    </source>
</evidence>
<organism evidence="2 3">
    <name type="scientific">Methylocystis hirsuta</name>
    <dbReference type="NCBI Taxonomy" id="369798"/>
    <lineage>
        <taxon>Bacteria</taxon>
        <taxon>Pseudomonadati</taxon>
        <taxon>Pseudomonadota</taxon>
        <taxon>Alphaproteobacteria</taxon>
        <taxon>Hyphomicrobiales</taxon>
        <taxon>Methylocystaceae</taxon>
        <taxon>Methylocystis</taxon>
    </lineage>
</organism>
<dbReference type="InterPro" id="IPR001173">
    <property type="entry name" value="Glyco_trans_2-like"/>
</dbReference>
<gene>
    <name evidence="2" type="ORF">D1O30_16500</name>
</gene>
<evidence type="ECO:0000259" key="1">
    <source>
        <dbReference type="Pfam" id="PF00535"/>
    </source>
</evidence>
<sequence length="442" mass="49790">MSEPDFSLVIPTRQRAATLRFSLKACLEQDFDSYEIVVCDNCSSPATRQVVEEIGSPKIVYHRAPETLCMRDNYNLAYSLTRGKYITYIGDDDSLLPFAFSTLRGLFAKQNVKAIRWDSALYSWPNIERDDLANHLQIPLARESERIDGRNAMEEVLAGRAPATILPNIYHGCVARELLDQIRATTGKVFESFHCDTYSSFTVAYLAGEYLSLSAPLSISGFSGSSNHIAFSFLRSKHKITQTFRGENDAAGLRMHPSIPDLPTGFVCVADSFLRAKEDLFPDDPISLDRQAMVERFLLAPPIDDLDEWPYVEGELRRSLSDDPALVSWFHKRIESFTPHPSPRDSYRPNLEGIHGQRLFLDASSYGVTDIAGATRLSSRLLGYRGKTPQWIAGLAPDDSRFRSFYRQKRLEMLLNLLKTRGRVGSARLQTQSEGSTGVNRR</sequence>
<dbReference type="InterPro" id="IPR029044">
    <property type="entry name" value="Nucleotide-diphossugar_trans"/>
</dbReference>
<dbReference type="EMBL" id="QWDD01000001">
    <property type="protein sequence ID" value="RNJ50946.1"/>
    <property type="molecule type" value="Genomic_DNA"/>
</dbReference>
<protein>
    <submittedName>
        <fullName evidence="2">Glycosyltransferase family 2 protein</fullName>
    </submittedName>
</protein>
<dbReference type="Pfam" id="PF00535">
    <property type="entry name" value="Glycos_transf_2"/>
    <property type="match status" value="1"/>
</dbReference>
<dbReference type="PANTHER" id="PTHR43685:SF2">
    <property type="entry name" value="GLYCOSYLTRANSFERASE 2-LIKE DOMAIN-CONTAINING PROTEIN"/>
    <property type="match status" value="1"/>
</dbReference>
<dbReference type="OrthoDB" id="5291101at2"/>
<dbReference type="GO" id="GO:0016740">
    <property type="term" value="F:transferase activity"/>
    <property type="evidence" value="ECO:0007669"/>
    <property type="project" value="UniProtKB-KW"/>
</dbReference>
<accession>A0A3M9XTI6</accession>
<reference evidence="2 3" key="1">
    <citation type="submission" date="2018-08" db="EMBL/GenBank/DDBJ databases">
        <title>Genome sequence of Methylocystis hirsuta CSC1, a methanotroph able to accumulate PHAs.</title>
        <authorList>
            <person name="Bordel S."/>
            <person name="Rodriguez E."/>
            <person name="Gancedo J."/>
            <person name="Munoz R."/>
        </authorList>
    </citation>
    <scope>NUCLEOTIDE SEQUENCE [LARGE SCALE GENOMIC DNA]</scope>
    <source>
        <strain evidence="2 3">CSC1</strain>
    </source>
</reference>
<comment type="caution">
    <text evidence="2">The sequence shown here is derived from an EMBL/GenBank/DDBJ whole genome shotgun (WGS) entry which is preliminary data.</text>
</comment>
<proteinExistence type="predicted"/>
<evidence type="ECO:0000313" key="2">
    <source>
        <dbReference type="EMBL" id="RNJ50946.1"/>
    </source>
</evidence>
<dbReference type="AlphaFoldDB" id="A0A3M9XTI6"/>
<name>A0A3M9XTI6_9HYPH</name>
<dbReference type="PANTHER" id="PTHR43685">
    <property type="entry name" value="GLYCOSYLTRANSFERASE"/>
    <property type="match status" value="1"/>
</dbReference>
<dbReference type="Gene3D" id="3.90.550.10">
    <property type="entry name" value="Spore Coat Polysaccharide Biosynthesis Protein SpsA, Chain A"/>
    <property type="match status" value="1"/>
</dbReference>
<dbReference type="Proteomes" id="UP000268623">
    <property type="component" value="Unassembled WGS sequence"/>
</dbReference>
<keyword evidence="2" id="KW-0808">Transferase</keyword>
<keyword evidence="3" id="KW-1185">Reference proteome</keyword>
<feature type="domain" description="Glycosyltransferase 2-like" evidence="1">
    <location>
        <begin position="7"/>
        <end position="109"/>
    </location>
</feature>
<dbReference type="CDD" id="cd00761">
    <property type="entry name" value="Glyco_tranf_GTA_type"/>
    <property type="match status" value="1"/>
</dbReference>